<protein>
    <recommendedName>
        <fullName evidence="1">RNA-directed DNA polymerase</fullName>
        <ecNumber evidence="1">2.7.7.49</ecNumber>
    </recommendedName>
</protein>
<dbReference type="PANTHER" id="PTHR34047">
    <property type="entry name" value="NUCLEAR INTRON MATURASE 1, MITOCHONDRIAL-RELATED"/>
    <property type="match status" value="1"/>
</dbReference>
<dbReference type="CDD" id="cd03487">
    <property type="entry name" value="RT_Bac_retron_II"/>
    <property type="match status" value="1"/>
</dbReference>
<dbReference type="Pfam" id="PF00078">
    <property type="entry name" value="RVT_1"/>
    <property type="match status" value="1"/>
</dbReference>
<keyword evidence="7" id="KW-0051">Antiviral defense</keyword>
<keyword evidence="2" id="KW-0808">Transferase</keyword>
<comment type="catalytic activity">
    <reaction evidence="9">
        <text>DNA(n) + a 2'-deoxyribonucleoside 5'-triphosphate = DNA(n+1) + diphosphate</text>
        <dbReference type="Rhea" id="RHEA:22508"/>
        <dbReference type="Rhea" id="RHEA-COMP:17339"/>
        <dbReference type="Rhea" id="RHEA-COMP:17340"/>
        <dbReference type="ChEBI" id="CHEBI:33019"/>
        <dbReference type="ChEBI" id="CHEBI:61560"/>
        <dbReference type="ChEBI" id="CHEBI:173112"/>
        <dbReference type="EC" id="2.7.7.49"/>
    </reaction>
</comment>
<proteinExistence type="inferred from homology"/>
<sequence>MRQRWSPQRFQASAKNQDIDQNTIEHAIKHAKNIIQHGKYILPIFTLRNLSFLAGVEYSFLREIVSREYIHPYRFFYIRKKGRNRRRKICIPNPQLCKVQRFLHKEVLQEFQVHPACFAYIRDSSIVDAASVHVESRWLLKLDIVNFFDSISEISVYRAFRENGFPALISFEMARICTWLSLRNPHEIDSRWKIDHRHNYKIYHRSSISEMGSLPQGAPSSPMLSNIVCFKLDETLEELAVENGLRYTRYSDDLTFSTNSINFNRKNATLFISKVFSILKSFGFEPNKTKTEIIPPSSKKVVLGLNVDKKSVSLDKNVKYKIKQHIHFCLHSDVGPINHAKRKGFSSVIGFRNHLKGLINYAKSIEPEFGEKMLSLYKKIKWPLDI</sequence>
<keyword evidence="3" id="KW-0548">Nucleotidyltransferase</keyword>
<comment type="caution">
    <text evidence="11">The sequence shown here is derived from an EMBL/GenBank/DDBJ whole genome shotgun (WGS) entry which is preliminary data.</text>
</comment>
<evidence type="ECO:0000259" key="10">
    <source>
        <dbReference type="PROSITE" id="PS50878"/>
    </source>
</evidence>
<dbReference type="InterPro" id="IPR000123">
    <property type="entry name" value="Reverse_transcriptase_msDNA"/>
</dbReference>
<reference evidence="11 12" key="1">
    <citation type="submission" date="2018-02" db="EMBL/GenBank/DDBJ databases">
        <authorList>
            <person name="Machado R.A."/>
        </authorList>
    </citation>
    <scope>NUCLEOTIDE SEQUENCE [LARGE SCALE GENOMIC DNA]</scope>
    <source>
        <strain evidence="11 12">T327</strain>
    </source>
</reference>
<keyword evidence="6 11" id="KW-0695">RNA-directed DNA polymerase</keyword>
<evidence type="ECO:0000313" key="11">
    <source>
        <dbReference type="EMBL" id="NHB89151.1"/>
    </source>
</evidence>
<dbReference type="PROSITE" id="PS50878">
    <property type="entry name" value="RT_POL"/>
    <property type="match status" value="1"/>
</dbReference>
<dbReference type="InterPro" id="IPR000477">
    <property type="entry name" value="RT_dom"/>
</dbReference>
<dbReference type="GO" id="GO:0003964">
    <property type="term" value="F:RNA-directed DNA polymerase activity"/>
    <property type="evidence" value="ECO:0007669"/>
    <property type="project" value="UniProtKB-KW"/>
</dbReference>
<dbReference type="PANTHER" id="PTHR34047:SF7">
    <property type="entry name" value="RNA-DIRECTED DNA POLYMERASE"/>
    <property type="match status" value="1"/>
</dbReference>
<dbReference type="PRINTS" id="PR00866">
    <property type="entry name" value="RNADNAPOLMS"/>
</dbReference>
<dbReference type="EMBL" id="PUJU01000037">
    <property type="protein sequence ID" value="NHB89151.1"/>
    <property type="molecule type" value="Genomic_DNA"/>
</dbReference>
<dbReference type="InterPro" id="IPR043502">
    <property type="entry name" value="DNA/RNA_pol_sf"/>
</dbReference>
<evidence type="ECO:0000256" key="4">
    <source>
        <dbReference type="ARBA" id="ARBA00022723"/>
    </source>
</evidence>
<organism evidence="11 12">
    <name type="scientific">Photorhabdus tasmaniensis</name>
    <dbReference type="NCBI Taxonomy" id="1004159"/>
    <lineage>
        <taxon>Bacteria</taxon>
        <taxon>Pseudomonadati</taxon>
        <taxon>Pseudomonadota</taxon>
        <taxon>Gammaproteobacteria</taxon>
        <taxon>Enterobacterales</taxon>
        <taxon>Morganellaceae</taxon>
        <taxon>Photorhabdus</taxon>
    </lineage>
</organism>
<evidence type="ECO:0000313" key="12">
    <source>
        <dbReference type="Proteomes" id="UP000697802"/>
    </source>
</evidence>
<evidence type="ECO:0000256" key="7">
    <source>
        <dbReference type="ARBA" id="ARBA00023118"/>
    </source>
</evidence>
<dbReference type="InterPro" id="IPR051083">
    <property type="entry name" value="GrpII_Intron_Splice-Mob/Def"/>
</dbReference>
<comment type="similarity">
    <text evidence="8">Belongs to the bacterial reverse transcriptase family.</text>
</comment>
<dbReference type="SUPFAM" id="SSF56672">
    <property type="entry name" value="DNA/RNA polymerases"/>
    <property type="match status" value="1"/>
</dbReference>
<evidence type="ECO:0000256" key="6">
    <source>
        <dbReference type="ARBA" id="ARBA00022918"/>
    </source>
</evidence>
<keyword evidence="12" id="KW-1185">Reference proteome</keyword>
<evidence type="ECO:0000256" key="5">
    <source>
        <dbReference type="ARBA" id="ARBA00022842"/>
    </source>
</evidence>
<evidence type="ECO:0000256" key="2">
    <source>
        <dbReference type="ARBA" id="ARBA00022679"/>
    </source>
</evidence>
<dbReference type="Proteomes" id="UP000697802">
    <property type="component" value="Unassembled WGS sequence"/>
</dbReference>
<evidence type="ECO:0000256" key="8">
    <source>
        <dbReference type="ARBA" id="ARBA00034120"/>
    </source>
</evidence>
<dbReference type="EC" id="2.7.7.49" evidence="1"/>
<evidence type="ECO:0000256" key="1">
    <source>
        <dbReference type="ARBA" id="ARBA00012493"/>
    </source>
</evidence>
<keyword evidence="4" id="KW-0479">Metal-binding</keyword>
<dbReference type="RefSeq" id="WP_133816103.1">
    <property type="nucleotide sequence ID" value="NZ_CAWPIF010000037.1"/>
</dbReference>
<evidence type="ECO:0000256" key="9">
    <source>
        <dbReference type="ARBA" id="ARBA00048173"/>
    </source>
</evidence>
<keyword evidence="5" id="KW-0460">Magnesium</keyword>
<name>A0ABX0GLP8_9GAMM</name>
<gene>
    <name evidence="11" type="ORF">C5471_16200</name>
</gene>
<feature type="domain" description="Reverse transcriptase" evidence="10">
    <location>
        <begin position="59"/>
        <end position="307"/>
    </location>
</feature>
<evidence type="ECO:0000256" key="3">
    <source>
        <dbReference type="ARBA" id="ARBA00022695"/>
    </source>
</evidence>
<accession>A0ABX0GLP8</accession>